<dbReference type="Gene3D" id="1.20.1250.20">
    <property type="entry name" value="MFS general substrate transporter like domains"/>
    <property type="match status" value="2"/>
</dbReference>
<name>A0A4Y2SCX3_ARAVE</name>
<dbReference type="InterPro" id="IPR024989">
    <property type="entry name" value="MFS_assoc_dom"/>
</dbReference>
<accession>A0A4Y2SCX3</accession>
<feature type="transmembrane region" description="Helical" evidence="6">
    <location>
        <begin position="272"/>
        <end position="289"/>
    </location>
</feature>
<dbReference type="PANTHER" id="PTHR16172:SF41">
    <property type="entry name" value="MAJOR FACILITATOR SUPERFAMILY DOMAIN-CONTAINING PROTEIN 6-LIKE"/>
    <property type="match status" value="1"/>
</dbReference>
<evidence type="ECO:0000256" key="4">
    <source>
        <dbReference type="ARBA" id="ARBA00022989"/>
    </source>
</evidence>
<dbReference type="PANTHER" id="PTHR16172">
    <property type="entry name" value="MAJOR FACILITATOR SUPERFAMILY DOMAIN-CONTAINING PROTEIN 6-LIKE"/>
    <property type="match status" value="1"/>
</dbReference>
<feature type="transmembrane region" description="Helical" evidence="6">
    <location>
        <begin position="502"/>
        <end position="524"/>
    </location>
</feature>
<feature type="domain" description="Major facilitator superfamily associated" evidence="7">
    <location>
        <begin position="42"/>
        <end position="505"/>
    </location>
</feature>
<evidence type="ECO:0000256" key="3">
    <source>
        <dbReference type="ARBA" id="ARBA00022692"/>
    </source>
</evidence>
<dbReference type="SUPFAM" id="SSF103473">
    <property type="entry name" value="MFS general substrate transporter"/>
    <property type="match status" value="1"/>
</dbReference>
<organism evidence="8 9">
    <name type="scientific">Araneus ventricosus</name>
    <name type="common">Orbweaver spider</name>
    <name type="synonym">Epeira ventricosa</name>
    <dbReference type="NCBI Taxonomy" id="182803"/>
    <lineage>
        <taxon>Eukaryota</taxon>
        <taxon>Metazoa</taxon>
        <taxon>Ecdysozoa</taxon>
        <taxon>Arthropoda</taxon>
        <taxon>Chelicerata</taxon>
        <taxon>Arachnida</taxon>
        <taxon>Araneae</taxon>
        <taxon>Araneomorphae</taxon>
        <taxon>Entelegynae</taxon>
        <taxon>Araneoidea</taxon>
        <taxon>Araneidae</taxon>
        <taxon>Araneus</taxon>
    </lineage>
</organism>
<dbReference type="Proteomes" id="UP000499080">
    <property type="component" value="Unassembled WGS sequence"/>
</dbReference>
<feature type="transmembrane region" description="Helical" evidence="6">
    <location>
        <begin position="88"/>
        <end position="106"/>
    </location>
</feature>
<feature type="transmembrane region" description="Helical" evidence="6">
    <location>
        <begin position="301"/>
        <end position="320"/>
    </location>
</feature>
<evidence type="ECO:0000313" key="8">
    <source>
        <dbReference type="EMBL" id="GBN86078.1"/>
    </source>
</evidence>
<sequence>MESGFEPGALRLSGRHLITRTPRAQFSLKRYKKRGTQIATVFISVYLKHQGLTTTHLSMMTAISVAFQFITGMISGNLADRIGRVKPFLFINGSIFLVTMICFIVMPKIDECATSKITFDCLDQEIVARESCRISQDSFHTDSCSLIYSENATHYDENENCPFISLLLNGGIVLESRHLNETSDFCLYHVDFKNYSNQDISPCDTQSCKTFQMVCSGKDALPCHKSKSFWIILYGILIVLYNTSRINTYTFFDVIAVDLSNQYNSDFGKHRLWSILDFSIGPALGGLILNKINLNKSDKSYAPVLVCSTIFAVLSFILVSKVNPKFHKPAPTVWKKSFEFVMNLEIILFFILLLIMGITFGFLVVYGNLNLQDLGASDLLLGVSTGVSVLCGLPILYISKWFFNKTGLRNFFALSLFSYAFDSFAFSLMREPWLSIGIELVNVFAYHLFWVAAMQYCDKVAPVELNATMKVLEGTLHYNVDFLRLGATAIGGYIMSSFGGRMAYRLLGSLALGYAIIYGIYLILQRLQKKKVGVQLNWGRSFMAAPRNANPSTTSHTDPLLHLLLSSPSNREPPPAPIFIRARGPPPSKDSGLISALMARRSKCCGCISRLIGYPNFLLHRSNSHLFFALTTGFGVIFPWCGADEFPWCGTLVNVQLYTE</sequence>
<feature type="transmembrane region" description="Helical" evidence="6">
    <location>
        <begin position="231"/>
        <end position="252"/>
    </location>
</feature>
<comment type="subcellular location">
    <subcellularLocation>
        <location evidence="1">Membrane</location>
        <topology evidence="1">Multi-pass membrane protein</topology>
    </subcellularLocation>
</comment>
<dbReference type="Pfam" id="PF12832">
    <property type="entry name" value="MFS_1_like"/>
    <property type="match status" value="1"/>
</dbReference>
<reference evidence="8 9" key="1">
    <citation type="journal article" date="2019" name="Sci. Rep.">
        <title>Orb-weaving spider Araneus ventricosus genome elucidates the spidroin gene catalogue.</title>
        <authorList>
            <person name="Kono N."/>
            <person name="Nakamura H."/>
            <person name="Ohtoshi R."/>
            <person name="Moran D.A.P."/>
            <person name="Shinohara A."/>
            <person name="Yoshida Y."/>
            <person name="Fujiwara M."/>
            <person name="Mori M."/>
            <person name="Tomita M."/>
            <person name="Arakawa K."/>
        </authorList>
    </citation>
    <scope>NUCLEOTIDE SEQUENCE [LARGE SCALE GENOMIC DNA]</scope>
</reference>
<keyword evidence="5 6" id="KW-0472">Membrane</keyword>
<proteinExistence type="inferred from homology"/>
<dbReference type="InterPro" id="IPR051717">
    <property type="entry name" value="MFS_MFSD6"/>
</dbReference>
<comment type="similarity">
    <text evidence="2">Belongs to the major facilitator superfamily. MFSD6 family.</text>
</comment>
<feature type="transmembrane region" description="Helical" evidence="6">
    <location>
        <begin position="57"/>
        <end position="76"/>
    </location>
</feature>
<feature type="transmembrane region" description="Helical" evidence="6">
    <location>
        <begin position="411"/>
        <end position="429"/>
    </location>
</feature>
<dbReference type="AlphaFoldDB" id="A0A4Y2SCX3"/>
<feature type="transmembrane region" description="Helical" evidence="6">
    <location>
        <begin position="340"/>
        <end position="367"/>
    </location>
</feature>
<protein>
    <recommendedName>
        <fullName evidence="7">Major facilitator superfamily associated domain-containing protein</fullName>
    </recommendedName>
</protein>
<evidence type="ECO:0000259" key="7">
    <source>
        <dbReference type="Pfam" id="PF12832"/>
    </source>
</evidence>
<keyword evidence="9" id="KW-1185">Reference proteome</keyword>
<evidence type="ECO:0000256" key="5">
    <source>
        <dbReference type="ARBA" id="ARBA00023136"/>
    </source>
</evidence>
<keyword evidence="4 6" id="KW-1133">Transmembrane helix</keyword>
<feature type="transmembrane region" description="Helical" evidence="6">
    <location>
        <begin position="379"/>
        <end position="399"/>
    </location>
</feature>
<dbReference type="OrthoDB" id="6414167at2759"/>
<evidence type="ECO:0000313" key="9">
    <source>
        <dbReference type="Proteomes" id="UP000499080"/>
    </source>
</evidence>
<evidence type="ECO:0000256" key="2">
    <source>
        <dbReference type="ARBA" id="ARBA00005241"/>
    </source>
</evidence>
<evidence type="ECO:0000256" key="1">
    <source>
        <dbReference type="ARBA" id="ARBA00004141"/>
    </source>
</evidence>
<comment type="caution">
    <text evidence="8">The sequence shown here is derived from an EMBL/GenBank/DDBJ whole genome shotgun (WGS) entry which is preliminary data.</text>
</comment>
<evidence type="ECO:0000256" key="6">
    <source>
        <dbReference type="SAM" id="Phobius"/>
    </source>
</evidence>
<dbReference type="InterPro" id="IPR036259">
    <property type="entry name" value="MFS_trans_sf"/>
</dbReference>
<gene>
    <name evidence="8" type="ORF">AVEN_207243_1</name>
</gene>
<dbReference type="EMBL" id="BGPR01021102">
    <property type="protein sequence ID" value="GBN86078.1"/>
    <property type="molecule type" value="Genomic_DNA"/>
</dbReference>
<dbReference type="GO" id="GO:0016020">
    <property type="term" value="C:membrane"/>
    <property type="evidence" value="ECO:0007669"/>
    <property type="project" value="UniProtKB-SubCell"/>
</dbReference>
<keyword evidence="3 6" id="KW-0812">Transmembrane</keyword>
<feature type="transmembrane region" description="Helical" evidence="6">
    <location>
        <begin position="436"/>
        <end position="456"/>
    </location>
</feature>